<evidence type="ECO:0000259" key="1">
    <source>
        <dbReference type="PROSITE" id="PS50206"/>
    </source>
</evidence>
<dbReference type="InterPro" id="IPR001763">
    <property type="entry name" value="Rhodanese-like_dom"/>
</dbReference>
<dbReference type="InterPro" id="IPR020936">
    <property type="entry name" value="TrhO"/>
</dbReference>
<feature type="non-terminal residue" evidence="2">
    <location>
        <position position="155"/>
    </location>
</feature>
<proteinExistence type="predicted"/>
<reference evidence="2" key="1">
    <citation type="submission" date="2018-05" db="EMBL/GenBank/DDBJ databases">
        <authorList>
            <person name="Lanie J.A."/>
            <person name="Ng W.-L."/>
            <person name="Kazmierczak K.M."/>
            <person name="Andrzejewski T.M."/>
            <person name="Davidsen T.M."/>
            <person name="Wayne K.J."/>
            <person name="Tettelin H."/>
            <person name="Glass J.I."/>
            <person name="Rusch D."/>
            <person name="Podicherti R."/>
            <person name="Tsui H.-C.T."/>
            <person name="Winkler M.E."/>
        </authorList>
    </citation>
    <scope>NUCLEOTIDE SEQUENCE</scope>
</reference>
<gene>
    <name evidence="2" type="ORF">METZ01_LOCUS276689</name>
</gene>
<dbReference type="InterPro" id="IPR036873">
    <property type="entry name" value="Rhodanese-like_dom_sf"/>
</dbReference>
<sequence>MKKIKNTFKFVKFDSQNLSKSKFQPFHRGKAKIKKEVVPMGIKISKRKLDNHLEPLKWNKLIKNKNTFLIDARKPFEYNVGTFKGSINPKVDNFREFPKYLKKLDKKKDIAMFCTGGIRCEKASVYLEKRGFSNVYQLKGGIINYLKKIKKNKSL</sequence>
<accession>A0A382KJR2</accession>
<feature type="domain" description="Rhodanese" evidence="1">
    <location>
        <begin position="63"/>
        <end position="150"/>
    </location>
</feature>
<dbReference type="Gene3D" id="3.40.250.10">
    <property type="entry name" value="Rhodanese-like domain"/>
    <property type="match status" value="1"/>
</dbReference>
<dbReference type="SUPFAM" id="SSF52821">
    <property type="entry name" value="Rhodanese/Cell cycle control phosphatase"/>
    <property type="match status" value="1"/>
</dbReference>
<dbReference type="PANTHER" id="PTHR43268">
    <property type="entry name" value="THIOSULFATE SULFURTRANSFERASE/RHODANESE-LIKE DOMAIN-CONTAINING PROTEIN 2"/>
    <property type="match status" value="1"/>
</dbReference>
<dbReference type="SMART" id="SM00450">
    <property type="entry name" value="RHOD"/>
    <property type="match status" value="1"/>
</dbReference>
<dbReference type="EMBL" id="UINC01080679">
    <property type="protein sequence ID" value="SVC23835.1"/>
    <property type="molecule type" value="Genomic_DNA"/>
</dbReference>
<dbReference type="PROSITE" id="PS50206">
    <property type="entry name" value="RHODANESE_3"/>
    <property type="match status" value="1"/>
</dbReference>
<dbReference type="PANTHER" id="PTHR43268:SF3">
    <property type="entry name" value="RHODANESE-LIKE DOMAIN-CONTAINING PROTEIN 7-RELATED"/>
    <property type="match status" value="1"/>
</dbReference>
<evidence type="ECO:0000313" key="2">
    <source>
        <dbReference type="EMBL" id="SVC23835.1"/>
    </source>
</evidence>
<dbReference type="AlphaFoldDB" id="A0A382KJR2"/>
<organism evidence="2">
    <name type="scientific">marine metagenome</name>
    <dbReference type="NCBI Taxonomy" id="408172"/>
    <lineage>
        <taxon>unclassified sequences</taxon>
        <taxon>metagenomes</taxon>
        <taxon>ecological metagenomes</taxon>
    </lineage>
</organism>
<dbReference type="Pfam" id="PF00581">
    <property type="entry name" value="Rhodanese"/>
    <property type="match status" value="1"/>
</dbReference>
<name>A0A382KJR2_9ZZZZ</name>
<protein>
    <recommendedName>
        <fullName evidence="1">Rhodanese domain-containing protein</fullName>
    </recommendedName>
</protein>